<dbReference type="EMBL" id="JBBHLI010000014">
    <property type="protein sequence ID" value="MEK9502753.1"/>
    <property type="molecule type" value="Genomic_DNA"/>
</dbReference>
<evidence type="ECO:0000259" key="1">
    <source>
        <dbReference type="Pfam" id="PF03551"/>
    </source>
</evidence>
<accession>A0ABU9EDC9</accession>
<dbReference type="InterPro" id="IPR005149">
    <property type="entry name" value="Tscrpt_reg_PadR_N"/>
</dbReference>
<reference evidence="2 3" key="1">
    <citation type="submission" date="2024-02" db="EMBL/GenBank/DDBJ databases">
        <title>A novel Gemmatimonadota bacterium.</title>
        <authorList>
            <person name="Du Z.-J."/>
            <person name="Ye Y.-Q."/>
        </authorList>
    </citation>
    <scope>NUCLEOTIDE SEQUENCE [LARGE SCALE GENOMIC DNA]</scope>
    <source>
        <strain evidence="2 3">DH-20</strain>
    </source>
</reference>
<evidence type="ECO:0000313" key="2">
    <source>
        <dbReference type="EMBL" id="MEK9502753.1"/>
    </source>
</evidence>
<feature type="domain" description="Transcription regulator PadR N-terminal" evidence="1">
    <location>
        <begin position="24"/>
        <end position="86"/>
    </location>
</feature>
<dbReference type="SUPFAM" id="SSF46785">
    <property type="entry name" value="Winged helix' DNA-binding domain"/>
    <property type="match status" value="1"/>
</dbReference>
<dbReference type="InterPro" id="IPR036390">
    <property type="entry name" value="WH_DNA-bd_sf"/>
</dbReference>
<dbReference type="InterPro" id="IPR036388">
    <property type="entry name" value="WH-like_DNA-bd_sf"/>
</dbReference>
<evidence type="ECO:0000313" key="3">
    <source>
        <dbReference type="Proteomes" id="UP001484239"/>
    </source>
</evidence>
<dbReference type="Gene3D" id="1.10.10.10">
    <property type="entry name" value="Winged helix-like DNA-binding domain superfamily/Winged helix DNA-binding domain"/>
    <property type="match status" value="1"/>
</dbReference>
<proteinExistence type="predicted"/>
<protein>
    <submittedName>
        <fullName evidence="2">Helix-turn-helix transcriptional regulator</fullName>
    </submittedName>
</protein>
<name>A0ABU9EDC9_9BACT</name>
<keyword evidence="3" id="KW-1185">Reference proteome</keyword>
<comment type="caution">
    <text evidence="2">The sequence shown here is derived from an EMBL/GenBank/DDBJ whole genome shotgun (WGS) entry which is preliminary data.</text>
</comment>
<gene>
    <name evidence="2" type="ORF">WI372_17285</name>
</gene>
<sequence length="104" mass="11799">MNSIGELEHLILLAIAALRDDAGALEIRRRLEAEERALTRGALYRALDRLGDKALIEWRVDEPEAERGGHARRIYRLSEPGREAVRTRRATLESLWAEAAEAVR</sequence>
<organism evidence="2 3">
    <name type="scientific">Gaopeijia maritima</name>
    <dbReference type="NCBI Taxonomy" id="3119007"/>
    <lineage>
        <taxon>Bacteria</taxon>
        <taxon>Pseudomonadati</taxon>
        <taxon>Gemmatimonadota</taxon>
        <taxon>Longimicrobiia</taxon>
        <taxon>Gaopeijiales</taxon>
        <taxon>Gaopeijiaceae</taxon>
        <taxon>Gaopeijia</taxon>
    </lineage>
</organism>
<dbReference type="Proteomes" id="UP001484239">
    <property type="component" value="Unassembled WGS sequence"/>
</dbReference>
<dbReference type="RefSeq" id="WP_405278998.1">
    <property type="nucleotide sequence ID" value="NZ_CP144380.1"/>
</dbReference>
<dbReference type="Pfam" id="PF03551">
    <property type="entry name" value="PadR"/>
    <property type="match status" value="1"/>
</dbReference>